<reference evidence="2" key="1">
    <citation type="submission" date="2020-08" db="EMBL/GenBank/DDBJ databases">
        <title>Whole genome shotgun sequence of Polymorphospora rubra NBRC 101157.</title>
        <authorList>
            <person name="Komaki H."/>
            <person name="Tamura T."/>
        </authorList>
    </citation>
    <scope>NUCLEOTIDE SEQUENCE</scope>
    <source>
        <strain evidence="2">NBRC 101157</strain>
    </source>
</reference>
<dbReference type="KEGG" id="pry:Prubr_18490"/>
<feature type="domain" description="DUF1156" evidence="1">
    <location>
        <begin position="18"/>
        <end position="70"/>
    </location>
</feature>
<dbReference type="AlphaFoldDB" id="A0A810MZL3"/>
<evidence type="ECO:0000313" key="3">
    <source>
        <dbReference type="Proteomes" id="UP000680866"/>
    </source>
</evidence>
<sequence>MTRGGSNGYQRKLIDVTLPLTQISYASIAYKERKVGTIKNLHKWFAPMPTPALRALIFASLVDDPGPGSQREELVELVKQLVPINGMAPPDEVLVKARLLIEKSNPELPTVLDPFAGGGSTIVEALRLGLPGISSDLNPVAVVATRTLGELLPPIAHASSISQRQRQKRTHDVPYDGFADDVRHYGDLVQSAVRQRLGDYYPVPVSGEPVAWLWARTVPCANPMCPVHVPLYGSPWLSKQRGREVTIELAVRGGEVHFEIRQGKNSLAKSTKGAGRAQFNCPRCSTPIGERELRQAGRDGKLGLQLMALCVDTKQGRTFLAADEVPRSDLAIDVPDDLDEITLGANTKNFSHPLYGLDYQTDLYTPRQLAVLTAFADEVSATYDRIVDDGGSASYARAVVTVLGICVSKMAQANSTLVRWRTRVGPSKPEPAFGSQAMPMLWDFAEAYPFGNSVGSWSAQINSVTSVFRSLPSDATPGRVVQVDARRAGDLVQPGTALIVTDPPYFGQINYADLSDYFYLWLRRALRLVHPDLFGTIATPKSIELVANPARHAGSKDAAQRYFVDGFTEVFRSLQKASRPDLPIVVAYAAKQDDADAGGAVSSAWVSMLRAVLASGLAVVGTMPIESTMSTRQVSQGANALASYIILVCRPRQAEDVADKGTFLSRLQKELPEAVEALRKGGVSPLDMGQAAMGPGMKIFSEYKEVLLPDGRPMEVRDALIEIDKAATAVIDGEEAEYDAATRFCLRWFRQFGFDRGAYGDADVVLRQTGTAIRDLVGAGIVSNAPAGSVSLLGVDELPADYDPLDDGRISHWEVAMHLAKVFDDRGIDGAARLVAAVRSRSDDAISIDRANRLVHRIFKIADRRFQKTATLFNQLGTAWPDIIATAQNMGAIATYARPDADDLFSIWETDNE</sequence>
<name>A0A810MZL3_9ACTN</name>
<dbReference type="REBASE" id="480060">
    <property type="entry name" value="M.Pru101157ORF18490P"/>
</dbReference>
<dbReference type="Proteomes" id="UP000680866">
    <property type="component" value="Chromosome"/>
</dbReference>
<dbReference type="GO" id="GO:0008168">
    <property type="term" value="F:methyltransferase activity"/>
    <property type="evidence" value="ECO:0007669"/>
    <property type="project" value="InterPro"/>
</dbReference>
<proteinExistence type="predicted"/>
<organism evidence="2 3">
    <name type="scientific">Polymorphospora rubra</name>
    <dbReference type="NCBI Taxonomy" id="338584"/>
    <lineage>
        <taxon>Bacteria</taxon>
        <taxon>Bacillati</taxon>
        <taxon>Actinomycetota</taxon>
        <taxon>Actinomycetes</taxon>
        <taxon>Micromonosporales</taxon>
        <taxon>Micromonosporaceae</taxon>
        <taxon>Polymorphospora</taxon>
    </lineage>
</organism>
<gene>
    <name evidence="2" type="ORF">Prubr_18490</name>
</gene>
<dbReference type="InterPro" id="IPR029063">
    <property type="entry name" value="SAM-dependent_MTases_sf"/>
</dbReference>
<dbReference type="PROSITE" id="PS00092">
    <property type="entry name" value="N6_MTASE"/>
    <property type="match status" value="1"/>
</dbReference>
<evidence type="ECO:0000313" key="2">
    <source>
        <dbReference type="EMBL" id="BCJ64828.1"/>
    </source>
</evidence>
<dbReference type="SUPFAM" id="SSF53335">
    <property type="entry name" value="S-adenosyl-L-methionine-dependent methyltransferases"/>
    <property type="match status" value="1"/>
</dbReference>
<dbReference type="GO" id="GO:0032259">
    <property type="term" value="P:methylation"/>
    <property type="evidence" value="ECO:0007669"/>
    <property type="project" value="InterPro"/>
</dbReference>
<evidence type="ECO:0000259" key="1">
    <source>
        <dbReference type="Pfam" id="PF06634"/>
    </source>
</evidence>
<dbReference type="RefSeq" id="WP_212823733.1">
    <property type="nucleotide sequence ID" value="NZ_AP023359.1"/>
</dbReference>
<dbReference type="GO" id="GO:0003676">
    <property type="term" value="F:nucleic acid binding"/>
    <property type="evidence" value="ECO:0007669"/>
    <property type="project" value="InterPro"/>
</dbReference>
<dbReference type="InterPro" id="IPR002052">
    <property type="entry name" value="DNA_methylase_N6_adenine_CS"/>
</dbReference>
<dbReference type="Gene3D" id="3.40.50.150">
    <property type="entry name" value="Vaccinia Virus protein VP39"/>
    <property type="match status" value="1"/>
</dbReference>
<protein>
    <recommendedName>
        <fullName evidence="1">DUF1156 domain-containing protein</fullName>
    </recommendedName>
</protein>
<dbReference type="Pfam" id="PF06634">
    <property type="entry name" value="DUF1156"/>
    <property type="match status" value="1"/>
</dbReference>
<dbReference type="InterPro" id="IPR009537">
    <property type="entry name" value="DUF1156"/>
</dbReference>
<keyword evidence="3" id="KW-1185">Reference proteome</keyword>
<accession>A0A810MZL3</accession>
<dbReference type="EMBL" id="AP023359">
    <property type="protein sequence ID" value="BCJ64828.1"/>
    <property type="molecule type" value="Genomic_DNA"/>
</dbReference>